<dbReference type="Proteomes" id="UP000292282">
    <property type="component" value="Unassembled WGS sequence"/>
</dbReference>
<accession>A0A4Q9LTH4</accession>
<dbReference type="EMBL" id="PITK01001488">
    <property type="protein sequence ID" value="TBU10895.1"/>
    <property type="molecule type" value="Genomic_DNA"/>
</dbReference>
<evidence type="ECO:0000313" key="2">
    <source>
        <dbReference type="Proteomes" id="UP000292282"/>
    </source>
</evidence>
<name>A0A4Q9LTH4_9MICR</name>
<organism evidence="1 2">
    <name type="scientific">Hamiltosporidium tvaerminnensis</name>
    <dbReference type="NCBI Taxonomy" id="1176355"/>
    <lineage>
        <taxon>Eukaryota</taxon>
        <taxon>Fungi</taxon>
        <taxon>Fungi incertae sedis</taxon>
        <taxon>Microsporidia</taxon>
        <taxon>Dubosqiidae</taxon>
        <taxon>Hamiltosporidium</taxon>
    </lineage>
</organism>
<protein>
    <recommendedName>
        <fullName evidence="3">Endonuclease/exonuclease/phosphatase domain-containing protein</fullName>
    </recommendedName>
</protein>
<dbReference type="OrthoDB" id="7967311at2759"/>
<keyword evidence="2" id="KW-1185">Reference proteome</keyword>
<dbReference type="STRING" id="1176355.A0A4Q9LTH4"/>
<dbReference type="AlphaFoldDB" id="A0A4Q9LTH4"/>
<proteinExistence type="predicted"/>
<gene>
    <name evidence="1" type="ORF">CWI38_1488p0010</name>
</gene>
<sequence>MLQLKNSLKKLNSNTPRDDGKLILGDINAKVGNGSHNMWYFGTGSNLNIASINFEMQENSYDYIDHVLIDLRHGSDILDVRTYRGADVDSDNYLVVSDRKLSVDKLSNNQETREGYQVQLEDISCEPKIRLEPWFDEEFKEDLEKRRIALNLPHRKLESKTHLNAKKRKSEKKNSSLETFKSWETVYGTKSQKNVEAVEPTFTEVGDIVLKLNNHKVLEAPRDGDMWTISTDLKGLSISHTRSKTGITIVLIYHEKSTAQFVMAPLNVNKERRSRLLGPLKSLRSQLESGSVSYTIMTIDLVALTKVLQEMLVRIKRNTDVYSYVGSYKKKYGCIFSVNINQSRCSMLVRIKRNTDVYSYVGSYKKKYGCIFSVNINQSRCSMLVRIKRNTDVYSV</sequence>
<comment type="caution">
    <text evidence="1">The sequence shown here is derived from an EMBL/GenBank/DDBJ whole genome shotgun (WGS) entry which is preliminary data.</text>
</comment>
<evidence type="ECO:0008006" key="3">
    <source>
        <dbReference type="Google" id="ProtNLM"/>
    </source>
</evidence>
<dbReference type="VEuPathDB" id="MicrosporidiaDB:CWI38_1488p0010"/>
<feature type="non-terminal residue" evidence="1">
    <location>
        <position position="396"/>
    </location>
</feature>
<reference evidence="1 2" key="1">
    <citation type="submission" date="2017-12" db="EMBL/GenBank/DDBJ databases">
        <authorList>
            <person name="Pombert J.-F."/>
            <person name="Haag K.L."/>
            <person name="Ebert D."/>
        </authorList>
    </citation>
    <scope>NUCLEOTIDE SEQUENCE [LARGE SCALE GENOMIC DNA]</scope>
    <source>
        <strain evidence="1">IL-G-3</strain>
    </source>
</reference>
<evidence type="ECO:0000313" key="1">
    <source>
        <dbReference type="EMBL" id="TBU10895.1"/>
    </source>
</evidence>